<evidence type="ECO:0000259" key="2">
    <source>
        <dbReference type="PROSITE" id="PS50112"/>
    </source>
</evidence>
<feature type="domain" description="STAS" evidence="4">
    <location>
        <begin position="246"/>
        <end position="357"/>
    </location>
</feature>
<dbReference type="InterPro" id="IPR000014">
    <property type="entry name" value="PAS"/>
</dbReference>
<dbReference type="PROSITE" id="PS50113">
    <property type="entry name" value="PAC"/>
    <property type="match status" value="1"/>
</dbReference>
<dbReference type="AlphaFoldDB" id="A0A6N7PUF9"/>
<dbReference type="Pfam" id="PF08447">
    <property type="entry name" value="PAS_3"/>
    <property type="match status" value="1"/>
</dbReference>
<dbReference type="PANTHER" id="PTHR33745">
    <property type="entry name" value="RSBT ANTAGONIST PROTEIN RSBS-RELATED"/>
    <property type="match status" value="1"/>
</dbReference>
<feature type="domain" description="PAS" evidence="2">
    <location>
        <begin position="123"/>
        <end position="161"/>
    </location>
</feature>
<reference evidence="5 6" key="1">
    <citation type="submission" date="2019-10" db="EMBL/GenBank/DDBJ databases">
        <title>A soil myxobacterium in the family Polyangiaceae.</title>
        <authorList>
            <person name="Li Y."/>
            <person name="Wang J."/>
        </authorList>
    </citation>
    <scope>NUCLEOTIDE SEQUENCE [LARGE SCALE GENOMIC DNA]</scope>
    <source>
        <strain evidence="5 6">DSM 14734</strain>
    </source>
</reference>
<gene>
    <name evidence="5" type="ORF">GF068_17615</name>
</gene>
<dbReference type="PROSITE" id="PS50112">
    <property type="entry name" value="PAS"/>
    <property type="match status" value="1"/>
</dbReference>
<evidence type="ECO:0000259" key="3">
    <source>
        <dbReference type="PROSITE" id="PS50113"/>
    </source>
</evidence>
<dbReference type="InterPro" id="IPR001610">
    <property type="entry name" value="PAC"/>
</dbReference>
<dbReference type="InterPro" id="IPR035965">
    <property type="entry name" value="PAS-like_dom_sf"/>
</dbReference>
<dbReference type="Gene3D" id="3.30.450.20">
    <property type="entry name" value="PAS domain"/>
    <property type="match status" value="1"/>
</dbReference>
<dbReference type="CDD" id="cd07041">
    <property type="entry name" value="STAS_RsbR_RsbS_like"/>
    <property type="match status" value="1"/>
</dbReference>
<evidence type="ECO:0000259" key="4">
    <source>
        <dbReference type="PROSITE" id="PS50801"/>
    </source>
</evidence>
<dbReference type="SMART" id="SM00086">
    <property type="entry name" value="PAC"/>
    <property type="match status" value="1"/>
</dbReference>
<dbReference type="SUPFAM" id="SSF55785">
    <property type="entry name" value="PYP-like sensor domain (PAS domain)"/>
    <property type="match status" value="1"/>
</dbReference>
<name>A0A6N7PUF9_9BACT</name>
<dbReference type="Gene3D" id="3.30.750.24">
    <property type="entry name" value="STAS domain"/>
    <property type="match status" value="1"/>
</dbReference>
<dbReference type="Pfam" id="PF01740">
    <property type="entry name" value="STAS"/>
    <property type="match status" value="1"/>
</dbReference>
<dbReference type="EMBL" id="WJIE01000005">
    <property type="protein sequence ID" value="MRG93714.1"/>
    <property type="molecule type" value="Genomic_DNA"/>
</dbReference>
<dbReference type="PANTHER" id="PTHR33745:SF3">
    <property type="entry name" value="RSBT CO-ANTAGONIST PROTEIN RSBRC"/>
    <property type="match status" value="1"/>
</dbReference>
<evidence type="ECO:0000313" key="6">
    <source>
        <dbReference type="Proteomes" id="UP000440224"/>
    </source>
</evidence>
<protein>
    <submittedName>
        <fullName evidence="5">PAS domain-containing protein</fullName>
    </submittedName>
</protein>
<keyword evidence="6" id="KW-1185">Reference proteome</keyword>
<dbReference type="InterPro" id="IPR051932">
    <property type="entry name" value="Bact_StressResp_Reg"/>
</dbReference>
<dbReference type="InterPro" id="IPR036513">
    <property type="entry name" value="STAS_dom_sf"/>
</dbReference>
<proteinExistence type="predicted"/>
<dbReference type="CDD" id="cd00130">
    <property type="entry name" value="PAS"/>
    <property type="match status" value="1"/>
</dbReference>
<dbReference type="InterPro" id="IPR013655">
    <property type="entry name" value="PAS_fold_3"/>
</dbReference>
<dbReference type="OrthoDB" id="5522855at2"/>
<dbReference type="NCBIfam" id="TIGR00229">
    <property type="entry name" value="sensory_box"/>
    <property type="match status" value="1"/>
</dbReference>
<comment type="caution">
    <text evidence="5">The sequence shown here is derived from an EMBL/GenBank/DDBJ whole genome shotgun (WGS) entry which is preliminary data.</text>
</comment>
<dbReference type="SUPFAM" id="SSF52091">
    <property type="entry name" value="SpoIIaa-like"/>
    <property type="match status" value="1"/>
</dbReference>
<feature type="domain" description="PAC" evidence="3">
    <location>
        <begin position="175"/>
        <end position="227"/>
    </location>
</feature>
<organism evidence="5 6">
    <name type="scientific">Polyangium spumosum</name>
    <dbReference type="NCBI Taxonomy" id="889282"/>
    <lineage>
        <taxon>Bacteria</taxon>
        <taxon>Pseudomonadati</taxon>
        <taxon>Myxococcota</taxon>
        <taxon>Polyangia</taxon>
        <taxon>Polyangiales</taxon>
        <taxon>Polyangiaceae</taxon>
        <taxon>Polyangium</taxon>
    </lineage>
</organism>
<dbReference type="InterPro" id="IPR002645">
    <property type="entry name" value="STAS_dom"/>
</dbReference>
<evidence type="ECO:0000313" key="5">
    <source>
        <dbReference type="EMBL" id="MRG93714.1"/>
    </source>
</evidence>
<accession>A0A6N7PUF9</accession>
<dbReference type="Proteomes" id="UP000440224">
    <property type="component" value="Unassembled WGS sequence"/>
</dbReference>
<dbReference type="PROSITE" id="PS50801">
    <property type="entry name" value="STAS"/>
    <property type="match status" value="1"/>
</dbReference>
<dbReference type="InterPro" id="IPR000700">
    <property type="entry name" value="PAS-assoc_C"/>
</dbReference>
<sequence length="364" mass="39715">MRREKCATAQFVRRGARWGPAPSGAAATNVSAPIEGGLNRHPGRIYHHSGGACAWARRAVRAEGRKNTMGEQAFSAEALRSDVGELRTRLQEAEMRSSTLRDLIDYVPGVVWESWFVEDPSRGRVGFVSGQIQTMTGYTKEEWLARPSLWFDLVHPEDKEEAALGNQLLERDGRSVLRYRWVRKDGGILWVEAQTVCVPEEDGRTVGLRGIIMDVTDTVRAQQDRADALLQQEALRAKEATLLELSTPLIPVSDEVMVMPLVGALDPARAERAISVLLDGMARSGARVAILDITGVPRVDAEVADALVRAARSVVLLGAEPMLTGIRPEVAQTLVSLGIDLSGISTHSTLQTGVARAMRRARVG</sequence>
<evidence type="ECO:0000256" key="1">
    <source>
        <dbReference type="ARBA" id="ARBA00022553"/>
    </source>
</evidence>
<keyword evidence="1" id="KW-0597">Phosphoprotein</keyword>